<evidence type="ECO:0000256" key="4">
    <source>
        <dbReference type="ARBA" id="ARBA00022741"/>
    </source>
</evidence>
<dbReference type="Pfam" id="PF02875">
    <property type="entry name" value="Mur_ligase_C"/>
    <property type="match status" value="1"/>
</dbReference>
<evidence type="ECO:0000256" key="10">
    <source>
        <dbReference type="HAMAP-Rule" id="MF_02019"/>
    </source>
</evidence>
<comment type="subcellular location">
    <subcellularLocation>
        <location evidence="10 11">Cytoplasm</location>
    </subcellularLocation>
</comment>
<accession>A0ABS3YR56</accession>
<comment type="similarity">
    <text evidence="10">Belongs to the MurCDEF family. MurF subfamily.</text>
</comment>
<dbReference type="EC" id="6.3.2.10" evidence="10 11"/>
<feature type="domain" description="Mur ligase C-terminal" evidence="13">
    <location>
        <begin position="304"/>
        <end position="381"/>
    </location>
</feature>
<organism evidence="15 16">
    <name type="scientific">Niastella soli</name>
    <dbReference type="NCBI Taxonomy" id="2821487"/>
    <lineage>
        <taxon>Bacteria</taxon>
        <taxon>Pseudomonadati</taxon>
        <taxon>Bacteroidota</taxon>
        <taxon>Chitinophagia</taxon>
        <taxon>Chitinophagales</taxon>
        <taxon>Chitinophagaceae</taxon>
        <taxon>Niastella</taxon>
    </lineage>
</organism>
<keyword evidence="2 10" id="KW-0436">Ligase</keyword>
<dbReference type="InterPro" id="IPR013221">
    <property type="entry name" value="Mur_ligase_cen"/>
</dbReference>
<evidence type="ECO:0000256" key="5">
    <source>
        <dbReference type="ARBA" id="ARBA00022840"/>
    </source>
</evidence>
<dbReference type="GO" id="GO:0016874">
    <property type="term" value="F:ligase activity"/>
    <property type="evidence" value="ECO:0007669"/>
    <property type="project" value="UniProtKB-KW"/>
</dbReference>
<keyword evidence="6 10" id="KW-0133">Cell shape</keyword>
<dbReference type="InterPro" id="IPR004101">
    <property type="entry name" value="Mur_ligase_C"/>
</dbReference>
<keyword evidence="8 10" id="KW-0131">Cell cycle</keyword>
<comment type="pathway">
    <text evidence="10 11">Cell wall biogenesis; peptidoglycan biosynthesis.</text>
</comment>
<evidence type="ECO:0000256" key="2">
    <source>
        <dbReference type="ARBA" id="ARBA00022598"/>
    </source>
</evidence>
<dbReference type="PANTHER" id="PTHR43024:SF1">
    <property type="entry name" value="UDP-N-ACETYLMURAMOYL-TRIPEPTIDE--D-ALANYL-D-ALANINE LIGASE"/>
    <property type="match status" value="1"/>
</dbReference>
<gene>
    <name evidence="10" type="primary">murF</name>
    <name evidence="15" type="ORF">J7I42_08980</name>
</gene>
<dbReference type="InterPro" id="IPR000713">
    <property type="entry name" value="Mur_ligase_N"/>
</dbReference>
<keyword evidence="9 10" id="KW-0961">Cell wall biogenesis/degradation</keyword>
<dbReference type="PANTHER" id="PTHR43024">
    <property type="entry name" value="UDP-N-ACETYLMURAMOYL-TRIPEPTIDE--D-ALANYL-D-ALANINE LIGASE"/>
    <property type="match status" value="1"/>
</dbReference>
<keyword evidence="5 10" id="KW-0067">ATP-binding</keyword>
<comment type="catalytic activity">
    <reaction evidence="10 11">
        <text>D-alanyl-D-alanine + UDP-N-acetyl-alpha-D-muramoyl-L-alanyl-gamma-D-glutamyl-meso-2,6-diaminopimelate + ATP = UDP-N-acetyl-alpha-D-muramoyl-L-alanyl-gamma-D-glutamyl-meso-2,6-diaminopimeloyl-D-alanyl-D-alanine + ADP + phosphate + H(+)</text>
        <dbReference type="Rhea" id="RHEA:28374"/>
        <dbReference type="ChEBI" id="CHEBI:15378"/>
        <dbReference type="ChEBI" id="CHEBI:30616"/>
        <dbReference type="ChEBI" id="CHEBI:43474"/>
        <dbReference type="ChEBI" id="CHEBI:57822"/>
        <dbReference type="ChEBI" id="CHEBI:61386"/>
        <dbReference type="ChEBI" id="CHEBI:83905"/>
        <dbReference type="ChEBI" id="CHEBI:456216"/>
        <dbReference type="EC" id="6.3.2.10"/>
    </reaction>
</comment>
<evidence type="ECO:0000256" key="3">
    <source>
        <dbReference type="ARBA" id="ARBA00022618"/>
    </source>
</evidence>
<proteinExistence type="inferred from homology"/>
<evidence type="ECO:0000256" key="1">
    <source>
        <dbReference type="ARBA" id="ARBA00022490"/>
    </source>
</evidence>
<dbReference type="SUPFAM" id="SSF53623">
    <property type="entry name" value="MurD-like peptide ligases, catalytic domain"/>
    <property type="match status" value="1"/>
</dbReference>
<evidence type="ECO:0000313" key="16">
    <source>
        <dbReference type="Proteomes" id="UP000677244"/>
    </source>
</evidence>
<reference evidence="15 16" key="1">
    <citation type="submission" date="2021-03" db="EMBL/GenBank/DDBJ databases">
        <title>Assistant Professor.</title>
        <authorList>
            <person name="Huq M.A."/>
        </authorList>
    </citation>
    <scope>NUCLEOTIDE SEQUENCE [LARGE SCALE GENOMIC DNA]</scope>
    <source>
        <strain evidence="15 16">MAH-29</strain>
    </source>
</reference>
<name>A0ABS3YR56_9BACT</name>
<evidence type="ECO:0000256" key="11">
    <source>
        <dbReference type="RuleBase" id="RU004136"/>
    </source>
</evidence>
<dbReference type="Gene3D" id="3.40.1190.10">
    <property type="entry name" value="Mur-like, catalytic domain"/>
    <property type="match status" value="1"/>
</dbReference>
<feature type="domain" description="Mur ligase central" evidence="14">
    <location>
        <begin position="96"/>
        <end position="280"/>
    </location>
</feature>
<dbReference type="NCBIfam" id="TIGR01143">
    <property type="entry name" value="murF"/>
    <property type="match status" value="1"/>
</dbReference>
<dbReference type="RefSeq" id="WP_209138437.1">
    <property type="nucleotide sequence ID" value="NZ_JAGHKO010000001.1"/>
</dbReference>
<dbReference type="SUPFAM" id="SSF53244">
    <property type="entry name" value="MurD-like peptide ligases, peptide-binding domain"/>
    <property type="match status" value="1"/>
</dbReference>
<sequence>MTIDQLYNIYRQYPSVQTDTRKLKTGDIFFALKGPNFNGNEFASAALDAGSAYAVVDDPNLAGTNTRIIVVDDVLTTLQQLAKHHRQQFNIPFIAITGSNGKTTTKELVHAVLTSGYRTYTTQGNLNNHIGIPLTILSVKADAEMAVIEMGANHLHEIASYCEYTLPTHGIITNCGKAHLEGFGSIEGVRKGKGELYDHLRANNGTAFVMWDYDYLHTMSKGIPAIIKYGTTDTADIQGVVKQSEPFLSLAMIKGAHIPFINSQLVGAYNLPNILAAIAVGTYFQLSAAKIKTAIEAYAPSNSRSQLIEKDGNKFILDAYNANPTSMRAAIENFAAIQANNKVLMLGGMAELGAESLQEHEGIINLIKQHPWKAVILVGGDFLQIDHPFIKMANSTEAAAWFKGQQFSDTYFLIKGSRSMQMERVLG</sequence>
<keyword evidence="3 10" id="KW-0132">Cell division</keyword>
<dbReference type="InterPro" id="IPR051046">
    <property type="entry name" value="MurCDEF_CellWall_CoF430Synth"/>
</dbReference>
<evidence type="ECO:0000256" key="8">
    <source>
        <dbReference type="ARBA" id="ARBA00023306"/>
    </source>
</evidence>
<comment type="caution">
    <text evidence="15">The sequence shown here is derived from an EMBL/GenBank/DDBJ whole genome shotgun (WGS) entry which is preliminary data.</text>
</comment>
<dbReference type="HAMAP" id="MF_02019">
    <property type="entry name" value="MurF"/>
    <property type="match status" value="1"/>
</dbReference>
<dbReference type="Pfam" id="PF01225">
    <property type="entry name" value="Mur_ligase"/>
    <property type="match status" value="1"/>
</dbReference>
<keyword evidence="4 10" id="KW-0547">Nucleotide-binding</keyword>
<dbReference type="SUPFAM" id="SSF63418">
    <property type="entry name" value="MurE/MurF N-terminal domain"/>
    <property type="match status" value="1"/>
</dbReference>
<dbReference type="Proteomes" id="UP000677244">
    <property type="component" value="Unassembled WGS sequence"/>
</dbReference>
<dbReference type="EMBL" id="JAGHKO010000001">
    <property type="protein sequence ID" value="MBO9200391.1"/>
    <property type="molecule type" value="Genomic_DNA"/>
</dbReference>
<feature type="domain" description="Mur ligase N-terminal catalytic" evidence="12">
    <location>
        <begin position="15"/>
        <end position="85"/>
    </location>
</feature>
<protein>
    <recommendedName>
        <fullName evidence="10 11">UDP-N-acetylmuramoyl-tripeptide--D-alanyl-D-alanine ligase</fullName>
        <ecNumber evidence="10 11">6.3.2.10</ecNumber>
    </recommendedName>
    <alternativeName>
        <fullName evidence="10">D-alanyl-D-alanine-adding enzyme</fullName>
    </alternativeName>
</protein>
<dbReference type="Pfam" id="PF08245">
    <property type="entry name" value="Mur_ligase_M"/>
    <property type="match status" value="1"/>
</dbReference>
<dbReference type="InterPro" id="IPR005863">
    <property type="entry name" value="UDP-N-AcMur_synth"/>
</dbReference>
<keyword evidence="1 10" id="KW-0963">Cytoplasm</keyword>
<dbReference type="Gene3D" id="3.90.190.20">
    <property type="entry name" value="Mur ligase, C-terminal domain"/>
    <property type="match status" value="1"/>
</dbReference>
<evidence type="ECO:0000259" key="12">
    <source>
        <dbReference type="Pfam" id="PF01225"/>
    </source>
</evidence>
<dbReference type="InterPro" id="IPR036565">
    <property type="entry name" value="Mur-like_cat_sf"/>
</dbReference>
<dbReference type="Gene3D" id="3.40.1390.10">
    <property type="entry name" value="MurE/MurF, N-terminal domain"/>
    <property type="match status" value="1"/>
</dbReference>
<evidence type="ECO:0000259" key="14">
    <source>
        <dbReference type="Pfam" id="PF08245"/>
    </source>
</evidence>
<keyword evidence="7 10" id="KW-0573">Peptidoglycan synthesis</keyword>
<keyword evidence="16" id="KW-1185">Reference proteome</keyword>
<feature type="binding site" evidence="10">
    <location>
        <begin position="98"/>
        <end position="104"/>
    </location>
    <ligand>
        <name>ATP</name>
        <dbReference type="ChEBI" id="CHEBI:30616"/>
    </ligand>
</feature>
<evidence type="ECO:0000259" key="13">
    <source>
        <dbReference type="Pfam" id="PF02875"/>
    </source>
</evidence>
<evidence type="ECO:0000313" key="15">
    <source>
        <dbReference type="EMBL" id="MBO9200391.1"/>
    </source>
</evidence>
<evidence type="ECO:0000256" key="6">
    <source>
        <dbReference type="ARBA" id="ARBA00022960"/>
    </source>
</evidence>
<evidence type="ECO:0000256" key="7">
    <source>
        <dbReference type="ARBA" id="ARBA00022984"/>
    </source>
</evidence>
<dbReference type="InterPro" id="IPR035911">
    <property type="entry name" value="MurE/MurF_N"/>
</dbReference>
<evidence type="ECO:0000256" key="9">
    <source>
        <dbReference type="ARBA" id="ARBA00023316"/>
    </source>
</evidence>
<dbReference type="InterPro" id="IPR036615">
    <property type="entry name" value="Mur_ligase_C_dom_sf"/>
</dbReference>
<comment type="function">
    <text evidence="10 11">Involved in cell wall formation. Catalyzes the final step in the synthesis of UDP-N-acetylmuramoyl-pentapeptide, the precursor of murein.</text>
</comment>